<dbReference type="Pfam" id="PF08241">
    <property type="entry name" value="Methyltransf_11"/>
    <property type="match status" value="1"/>
</dbReference>
<dbReference type="AlphaFoldDB" id="A0A8J3NS22"/>
<dbReference type="CDD" id="cd02440">
    <property type="entry name" value="AdoMet_MTases"/>
    <property type="match status" value="1"/>
</dbReference>
<proteinExistence type="predicted"/>
<dbReference type="InterPro" id="IPR013216">
    <property type="entry name" value="Methyltransf_11"/>
</dbReference>
<evidence type="ECO:0000313" key="3">
    <source>
        <dbReference type="Proteomes" id="UP000619293"/>
    </source>
</evidence>
<feature type="domain" description="Methyltransferase type 11" evidence="1">
    <location>
        <begin position="51"/>
        <end position="141"/>
    </location>
</feature>
<gene>
    <name evidence="2" type="ORF">Cch02nite_34720</name>
</gene>
<evidence type="ECO:0000313" key="2">
    <source>
        <dbReference type="EMBL" id="GIF90028.1"/>
    </source>
</evidence>
<protein>
    <recommendedName>
        <fullName evidence="1">Methyltransferase type 11 domain-containing protein</fullName>
    </recommendedName>
</protein>
<dbReference type="PANTHER" id="PTHR43591:SF24">
    <property type="entry name" value="2-METHOXY-6-POLYPRENYL-1,4-BENZOQUINOL METHYLASE, MITOCHONDRIAL"/>
    <property type="match status" value="1"/>
</dbReference>
<keyword evidence="3" id="KW-1185">Reference proteome</keyword>
<accession>A0A8J3NS22</accession>
<evidence type="ECO:0000259" key="1">
    <source>
        <dbReference type="Pfam" id="PF08241"/>
    </source>
</evidence>
<dbReference type="Proteomes" id="UP000619293">
    <property type="component" value="Unassembled WGS sequence"/>
</dbReference>
<dbReference type="Gene3D" id="3.40.50.150">
    <property type="entry name" value="Vaccinia Virus protein VP39"/>
    <property type="match status" value="1"/>
</dbReference>
<dbReference type="PANTHER" id="PTHR43591">
    <property type="entry name" value="METHYLTRANSFERASE"/>
    <property type="match status" value="1"/>
</dbReference>
<name>A0A8J3NS22_9ACTN</name>
<sequence length="273" mass="28452">MLPVTTPFDDYERRLWQGRASAYRRSFATLCGHTAPALLDAAGVGERTRLLDVGTGTGTVAALAAARGALVTAIDAEQSMVDTARCQAPAADVRLGVLPDLPFDDRCFDVTVGNFVVNHVGDPAAAAAELRRVTRPGGRVAVSVWPAPAPPLQQLWGSVAAACELRRPDSAPTVAEELNFTRDEDGLAGLLRGAGLVEVSAHTVTWVHRADPEDWWAGPANGMGVLGAMLSVLSGAEVAAVKARYDLIVAPHLDGSGRLALPTAALIAAGRVP</sequence>
<organism evidence="2 3">
    <name type="scientific">Catellatospora chokoriensis</name>
    <dbReference type="NCBI Taxonomy" id="310353"/>
    <lineage>
        <taxon>Bacteria</taxon>
        <taxon>Bacillati</taxon>
        <taxon>Actinomycetota</taxon>
        <taxon>Actinomycetes</taxon>
        <taxon>Micromonosporales</taxon>
        <taxon>Micromonosporaceae</taxon>
        <taxon>Catellatospora</taxon>
    </lineage>
</organism>
<dbReference type="EMBL" id="BONG01000020">
    <property type="protein sequence ID" value="GIF90028.1"/>
    <property type="molecule type" value="Genomic_DNA"/>
</dbReference>
<reference evidence="2 3" key="1">
    <citation type="submission" date="2021-01" db="EMBL/GenBank/DDBJ databases">
        <title>Whole genome shotgun sequence of Catellatospora chokoriensis NBRC 107358.</title>
        <authorList>
            <person name="Komaki H."/>
            <person name="Tamura T."/>
        </authorList>
    </citation>
    <scope>NUCLEOTIDE SEQUENCE [LARGE SCALE GENOMIC DNA]</scope>
    <source>
        <strain evidence="2 3">NBRC 107358</strain>
    </source>
</reference>
<dbReference type="SUPFAM" id="SSF53335">
    <property type="entry name" value="S-adenosyl-L-methionine-dependent methyltransferases"/>
    <property type="match status" value="1"/>
</dbReference>
<comment type="caution">
    <text evidence="2">The sequence shown here is derived from an EMBL/GenBank/DDBJ whole genome shotgun (WGS) entry which is preliminary data.</text>
</comment>
<dbReference type="InterPro" id="IPR029063">
    <property type="entry name" value="SAM-dependent_MTases_sf"/>
</dbReference>
<dbReference type="GO" id="GO:0008757">
    <property type="term" value="F:S-adenosylmethionine-dependent methyltransferase activity"/>
    <property type="evidence" value="ECO:0007669"/>
    <property type="project" value="InterPro"/>
</dbReference>